<dbReference type="AlphaFoldDB" id="A0A8X6YEV3"/>
<dbReference type="InterPro" id="IPR027417">
    <property type="entry name" value="P-loop_NTPase"/>
</dbReference>
<reference evidence="2" key="1">
    <citation type="submission" date="2020-08" db="EMBL/GenBank/DDBJ databases">
        <title>Multicomponent nature underlies the extraordinary mechanical properties of spider dragline silk.</title>
        <authorList>
            <person name="Kono N."/>
            <person name="Nakamura H."/>
            <person name="Mori M."/>
            <person name="Yoshida Y."/>
            <person name="Ohtoshi R."/>
            <person name="Malay A.D."/>
            <person name="Moran D.A.P."/>
            <person name="Tomita M."/>
            <person name="Numata K."/>
            <person name="Arakawa K."/>
        </authorList>
    </citation>
    <scope>NUCLEOTIDE SEQUENCE</scope>
</reference>
<protein>
    <submittedName>
        <fullName evidence="2">ATP-dependent RNA helicase DDX19A</fullName>
    </submittedName>
</protein>
<dbReference type="SUPFAM" id="SSF52540">
    <property type="entry name" value="P-loop containing nucleoside triphosphate hydrolases"/>
    <property type="match status" value="1"/>
</dbReference>
<dbReference type="OrthoDB" id="64767at2759"/>
<evidence type="ECO:0000313" key="3">
    <source>
        <dbReference type="Proteomes" id="UP000886998"/>
    </source>
</evidence>
<name>A0A8X6YEV3_9ARAC</name>
<organism evidence="2 3">
    <name type="scientific">Trichonephila inaurata madagascariensis</name>
    <dbReference type="NCBI Taxonomy" id="2747483"/>
    <lineage>
        <taxon>Eukaryota</taxon>
        <taxon>Metazoa</taxon>
        <taxon>Ecdysozoa</taxon>
        <taxon>Arthropoda</taxon>
        <taxon>Chelicerata</taxon>
        <taxon>Arachnida</taxon>
        <taxon>Araneae</taxon>
        <taxon>Araneomorphae</taxon>
        <taxon>Entelegynae</taxon>
        <taxon>Araneoidea</taxon>
        <taxon>Nephilidae</taxon>
        <taxon>Trichonephila</taxon>
        <taxon>Trichonephila inaurata</taxon>
    </lineage>
</organism>
<evidence type="ECO:0000313" key="2">
    <source>
        <dbReference type="EMBL" id="GFY71018.1"/>
    </source>
</evidence>
<gene>
    <name evidence="2" type="primary">DDX19A_2</name>
    <name evidence="2" type="ORF">TNIN_408581</name>
</gene>
<keyword evidence="2" id="KW-0067">ATP-binding</keyword>
<dbReference type="Pfam" id="PF00271">
    <property type="entry name" value="Helicase_C"/>
    <property type="match status" value="1"/>
</dbReference>
<sequence>MEVFLYSKETLRALVNFHYCWNSKVFSKRKVCIGNQTVIFCRIKDSLTHLKNCLKTECLSYEVLTGGSKGLTVSKRKYVLEQFKENKFKVLIATYSFLSVIEAKNVTKVINFEQILDDKFKLDIEKYKESKIPLNCKKNCLVVNFIEKSWEKSLLKDPTTSDESHFFANTTIKSALELINDLSI</sequence>
<evidence type="ECO:0000259" key="1">
    <source>
        <dbReference type="Pfam" id="PF00271"/>
    </source>
</evidence>
<dbReference type="InterPro" id="IPR001650">
    <property type="entry name" value="Helicase_C-like"/>
</dbReference>
<dbReference type="EMBL" id="BMAV01018562">
    <property type="protein sequence ID" value="GFY71018.1"/>
    <property type="molecule type" value="Genomic_DNA"/>
</dbReference>
<dbReference type="Gene3D" id="3.40.50.300">
    <property type="entry name" value="P-loop containing nucleotide triphosphate hydrolases"/>
    <property type="match status" value="1"/>
</dbReference>
<comment type="caution">
    <text evidence="2">The sequence shown here is derived from an EMBL/GenBank/DDBJ whole genome shotgun (WGS) entry which is preliminary data.</text>
</comment>
<feature type="domain" description="Helicase C-terminal" evidence="1">
    <location>
        <begin position="34"/>
        <end position="113"/>
    </location>
</feature>
<keyword evidence="2" id="KW-0347">Helicase</keyword>
<accession>A0A8X6YEV3</accession>
<keyword evidence="2" id="KW-0378">Hydrolase</keyword>
<keyword evidence="2" id="KW-0547">Nucleotide-binding</keyword>
<keyword evidence="3" id="KW-1185">Reference proteome</keyword>
<dbReference type="GO" id="GO:0004386">
    <property type="term" value="F:helicase activity"/>
    <property type="evidence" value="ECO:0007669"/>
    <property type="project" value="UniProtKB-KW"/>
</dbReference>
<dbReference type="Proteomes" id="UP000886998">
    <property type="component" value="Unassembled WGS sequence"/>
</dbReference>
<proteinExistence type="predicted"/>